<feature type="transmembrane region" description="Helical" evidence="6">
    <location>
        <begin position="110"/>
        <end position="130"/>
    </location>
</feature>
<keyword evidence="9" id="KW-1185">Reference proteome</keyword>
<dbReference type="GO" id="GO:0022857">
    <property type="term" value="F:transmembrane transporter activity"/>
    <property type="evidence" value="ECO:0007669"/>
    <property type="project" value="InterPro"/>
</dbReference>
<dbReference type="AlphaFoldDB" id="A0AAQ4D543"/>
<evidence type="ECO:0000256" key="6">
    <source>
        <dbReference type="SAM" id="Phobius"/>
    </source>
</evidence>
<accession>A0AAQ4D543</accession>
<feature type="region of interest" description="Disordered" evidence="5">
    <location>
        <begin position="1"/>
        <end position="24"/>
    </location>
</feature>
<feature type="domain" description="Major facilitator superfamily (MFS) profile" evidence="7">
    <location>
        <begin position="73"/>
        <end position="197"/>
    </location>
</feature>
<dbReference type="PROSITE" id="PS50850">
    <property type="entry name" value="MFS"/>
    <property type="match status" value="1"/>
</dbReference>
<evidence type="ECO:0000313" key="9">
    <source>
        <dbReference type="Proteomes" id="UP001321473"/>
    </source>
</evidence>
<dbReference type="PANTHER" id="PTHR48021">
    <property type="match status" value="1"/>
</dbReference>
<protein>
    <recommendedName>
        <fullName evidence="7">Major facilitator superfamily (MFS) profile domain-containing protein</fullName>
    </recommendedName>
</protein>
<keyword evidence="3 6" id="KW-1133">Transmembrane helix</keyword>
<evidence type="ECO:0000259" key="7">
    <source>
        <dbReference type="PROSITE" id="PS50850"/>
    </source>
</evidence>
<comment type="subcellular location">
    <subcellularLocation>
        <location evidence="1">Membrane</location>
        <topology evidence="1">Multi-pass membrane protein</topology>
    </subcellularLocation>
</comment>
<gene>
    <name evidence="8" type="ORF">V5799_004784</name>
</gene>
<keyword evidence="2 6" id="KW-0812">Transmembrane</keyword>
<reference evidence="8 9" key="1">
    <citation type="journal article" date="2023" name="Arcadia Sci">
        <title>De novo assembly of a long-read Amblyomma americanum tick genome.</title>
        <authorList>
            <person name="Chou S."/>
            <person name="Poskanzer K.E."/>
            <person name="Rollins M."/>
            <person name="Thuy-Boun P.S."/>
        </authorList>
    </citation>
    <scope>NUCLEOTIDE SEQUENCE [LARGE SCALE GENOMIC DNA]</scope>
    <source>
        <strain evidence="8">F_SG_1</strain>
        <tissue evidence="8">Salivary glands</tissue>
    </source>
</reference>
<dbReference type="InterPro" id="IPR020846">
    <property type="entry name" value="MFS_dom"/>
</dbReference>
<keyword evidence="4 6" id="KW-0472">Membrane</keyword>
<feature type="transmembrane region" description="Helical" evidence="6">
    <location>
        <begin position="170"/>
        <end position="189"/>
    </location>
</feature>
<sequence>MEATSVLTTSAQHGTPHRTPHGAVSRAAPLDAAVAVELRPSFVTVAAAEEKEAPMETTQVGPAPTPSRPLLRSLVACWTGSFCLGTAIGYAEPAWTTLKKDPDFASTDRFWFASLLLVGALGGSMVGALAAQSIGRRRTVAFGALGALCTWLCVASSQEVWYLYAGRVTNGFFAGMLAVVVPALIAELADARDRGRQ</sequence>
<dbReference type="Proteomes" id="UP001321473">
    <property type="component" value="Unassembled WGS sequence"/>
</dbReference>
<dbReference type="InterPro" id="IPR036259">
    <property type="entry name" value="MFS_trans_sf"/>
</dbReference>
<evidence type="ECO:0000256" key="3">
    <source>
        <dbReference type="ARBA" id="ARBA00022989"/>
    </source>
</evidence>
<name>A0AAQ4D543_AMBAM</name>
<feature type="compositionally biased region" description="Polar residues" evidence="5">
    <location>
        <begin position="1"/>
        <end position="13"/>
    </location>
</feature>
<dbReference type="GO" id="GO:0016020">
    <property type="term" value="C:membrane"/>
    <property type="evidence" value="ECO:0007669"/>
    <property type="project" value="UniProtKB-SubCell"/>
</dbReference>
<dbReference type="EMBL" id="JARKHS020035075">
    <property type="protein sequence ID" value="KAK8757583.1"/>
    <property type="molecule type" value="Genomic_DNA"/>
</dbReference>
<evidence type="ECO:0000256" key="4">
    <source>
        <dbReference type="ARBA" id="ARBA00023136"/>
    </source>
</evidence>
<dbReference type="PANTHER" id="PTHR48021:SF1">
    <property type="entry name" value="GH07001P-RELATED"/>
    <property type="match status" value="1"/>
</dbReference>
<dbReference type="InterPro" id="IPR050549">
    <property type="entry name" value="MFS_Trehalose_Transporter"/>
</dbReference>
<feature type="transmembrane region" description="Helical" evidence="6">
    <location>
        <begin position="70"/>
        <end position="90"/>
    </location>
</feature>
<organism evidence="8 9">
    <name type="scientific">Amblyomma americanum</name>
    <name type="common">Lone star tick</name>
    <dbReference type="NCBI Taxonomy" id="6943"/>
    <lineage>
        <taxon>Eukaryota</taxon>
        <taxon>Metazoa</taxon>
        <taxon>Ecdysozoa</taxon>
        <taxon>Arthropoda</taxon>
        <taxon>Chelicerata</taxon>
        <taxon>Arachnida</taxon>
        <taxon>Acari</taxon>
        <taxon>Parasitiformes</taxon>
        <taxon>Ixodida</taxon>
        <taxon>Ixodoidea</taxon>
        <taxon>Ixodidae</taxon>
        <taxon>Amblyomminae</taxon>
        <taxon>Amblyomma</taxon>
    </lineage>
</organism>
<proteinExistence type="predicted"/>
<dbReference type="InterPro" id="IPR005828">
    <property type="entry name" value="MFS_sugar_transport-like"/>
</dbReference>
<evidence type="ECO:0000313" key="8">
    <source>
        <dbReference type="EMBL" id="KAK8757583.1"/>
    </source>
</evidence>
<evidence type="ECO:0000256" key="5">
    <source>
        <dbReference type="SAM" id="MobiDB-lite"/>
    </source>
</evidence>
<evidence type="ECO:0000256" key="1">
    <source>
        <dbReference type="ARBA" id="ARBA00004141"/>
    </source>
</evidence>
<dbReference type="Gene3D" id="1.20.1250.20">
    <property type="entry name" value="MFS general substrate transporter like domains"/>
    <property type="match status" value="1"/>
</dbReference>
<dbReference type="SUPFAM" id="SSF103473">
    <property type="entry name" value="MFS general substrate transporter"/>
    <property type="match status" value="1"/>
</dbReference>
<feature type="non-terminal residue" evidence="8">
    <location>
        <position position="197"/>
    </location>
</feature>
<evidence type="ECO:0000256" key="2">
    <source>
        <dbReference type="ARBA" id="ARBA00022692"/>
    </source>
</evidence>
<dbReference type="Pfam" id="PF00083">
    <property type="entry name" value="Sugar_tr"/>
    <property type="match status" value="1"/>
</dbReference>
<comment type="caution">
    <text evidence="8">The sequence shown here is derived from an EMBL/GenBank/DDBJ whole genome shotgun (WGS) entry which is preliminary data.</text>
</comment>
<feature type="transmembrane region" description="Helical" evidence="6">
    <location>
        <begin position="142"/>
        <end position="164"/>
    </location>
</feature>